<protein>
    <submittedName>
        <fullName evidence="1">Uncharacterized protein</fullName>
    </submittedName>
</protein>
<evidence type="ECO:0000313" key="1">
    <source>
        <dbReference type="EMBL" id="KAJ0020394.1"/>
    </source>
</evidence>
<dbReference type="EMBL" id="CM047746">
    <property type="protein sequence ID" value="KAJ0020394.1"/>
    <property type="molecule type" value="Genomic_DNA"/>
</dbReference>
<comment type="caution">
    <text evidence="1">The sequence shown here is derived from an EMBL/GenBank/DDBJ whole genome shotgun (WGS) entry which is preliminary data.</text>
</comment>
<name>A0ACC0XM72_9ROSI</name>
<dbReference type="Proteomes" id="UP001163603">
    <property type="component" value="Chromosome 11"/>
</dbReference>
<gene>
    <name evidence="1" type="ORF">Pint_31430</name>
</gene>
<sequence length="135" mass="15194">MRALEASKRLSRALFTFNPSYWRSLPSLLPSPDCHRSTADSNGGTCLLRSPWSVSQHRGVKVNASHVRPGNVIEKTGKFYQVIEAQHKQRGRGGAMMQMELRDVDTGNKISLRFGTEEAVESMHLNFLIFSQFAE</sequence>
<evidence type="ECO:0000313" key="2">
    <source>
        <dbReference type="Proteomes" id="UP001163603"/>
    </source>
</evidence>
<reference evidence="2" key="1">
    <citation type="journal article" date="2023" name="G3 (Bethesda)">
        <title>Genome assembly and association tests identify interacting loci associated with vigor, precocity, and sex in interspecific pistachio rootstocks.</title>
        <authorList>
            <person name="Palmer W."/>
            <person name="Jacygrad E."/>
            <person name="Sagayaradj S."/>
            <person name="Cavanaugh K."/>
            <person name="Han R."/>
            <person name="Bertier L."/>
            <person name="Beede B."/>
            <person name="Kafkas S."/>
            <person name="Golino D."/>
            <person name="Preece J."/>
            <person name="Michelmore R."/>
        </authorList>
    </citation>
    <scope>NUCLEOTIDE SEQUENCE [LARGE SCALE GENOMIC DNA]</scope>
</reference>
<organism evidence="1 2">
    <name type="scientific">Pistacia integerrima</name>
    <dbReference type="NCBI Taxonomy" id="434235"/>
    <lineage>
        <taxon>Eukaryota</taxon>
        <taxon>Viridiplantae</taxon>
        <taxon>Streptophyta</taxon>
        <taxon>Embryophyta</taxon>
        <taxon>Tracheophyta</taxon>
        <taxon>Spermatophyta</taxon>
        <taxon>Magnoliopsida</taxon>
        <taxon>eudicotyledons</taxon>
        <taxon>Gunneridae</taxon>
        <taxon>Pentapetalae</taxon>
        <taxon>rosids</taxon>
        <taxon>malvids</taxon>
        <taxon>Sapindales</taxon>
        <taxon>Anacardiaceae</taxon>
        <taxon>Pistacia</taxon>
    </lineage>
</organism>
<proteinExistence type="predicted"/>
<keyword evidence="2" id="KW-1185">Reference proteome</keyword>
<accession>A0ACC0XM72</accession>